<feature type="domain" description="3'-5' exonuclease" evidence="2">
    <location>
        <begin position="7"/>
        <end position="139"/>
    </location>
</feature>
<dbReference type="InterPro" id="IPR012337">
    <property type="entry name" value="RNaseH-like_sf"/>
</dbReference>
<dbReference type="InterPro" id="IPR036397">
    <property type="entry name" value="RNaseH_sf"/>
</dbReference>
<proteinExistence type="predicted"/>
<dbReference type="InterPro" id="IPR002562">
    <property type="entry name" value="3'-5'_exonuclease_dom"/>
</dbReference>
<organism evidence="3 4">
    <name type="scientific">Phytophthora lilii</name>
    <dbReference type="NCBI Taxonomy" id="2077276"/>
    <lineage>
        <taxon>Eukaryota</taxon>
        <taxon>Sar</taxon>
        <taxon>Stramenopiles</taxon>
        <taxon>Oomycota</taxon>
        <taxon>Peronosporomycetes</taxon>
        <taxon>Peronosporales</taxon>
        <taxon>Peronosporaceae</taxon>
        <taxon>Phytophthora</taxon>
    </lineage>
</organism>
<dbReference type="AlphaFoldDB" id="A0A9W6XCD4"/>
<reference evidence="3" key="1">
    <citation type="submission" date="2023-04" db="EMBL/GenBank/DDBJ databases">
        <title>Phytophthora lilii NBRC 32176.</title>
        <authorList>
            <person name="Ichikawa N."/>
            <person name="Sato H."/>
            <person name="Tonouchi N."/>
        </authorList>
    </citation>
    <scope>NUCLEOTIDE SEQUENCE</scope>
    <source>
        <strain evidence="3">NBRC 32176</strain>
    </source>
</reference>
<sequence length="363" mass="40818">MSLRDASDKEEVFILDLLHLPATIYNATLTKVFLSKKVIKLGQSFYQDLQELAQSYPHASCFTVCKGVVEVNDLSISLAGAHNQLSLQKLVFFYLHRKLAKTQQRSNWARRPLTASQLQYAAADALVLIHLYDELVTRIQKQHAASSNKFRLSDVTHVLDVNLPPAPKCSLCFEIFETSNELKKHRKLCLVDVRTLVICAVCDGKKLVTEEVMEHHEKHCGAEEGADEPVVQVKRKRSLSVESRKGTATSAQTSCSKKRRIDTLYAKTTETSAASDVSSTATTKKQLKKLRKKQRKKDRIRKAKEVAALKAQLAENEALPQKSETPSYRKQEYRKRKMSMESSLLASDAMWSQISSDCSTSSA</sequence>
<dbReference type="GO" id="GO:0003676">
    <property type="term" value="F:nucleic acid binding"/>
    <property type="evidence" value="ECO:0007669"/>
    <property type="project" value="InterPro"/>
</dbReference>
<dbReference type="PANTHER" id="PTHR47765">
    <property type="entry name" value="3'-5' EXONUCLEASE DOMAIN-CONTAINING PROTEIN"/>
    <property type="match status" value="1"/>
</dbReference>
<dbReference type="GO" id="GO:0006139">
    <property type="term" value="P:nucleobase-containing compound metabolic process"/>
    <property type="evidence" value="ECO:0007669"/>
    <property type="project" value="InterPro"/>
</dbReference>
<dbReference type="EMBL" id="BSXW01001347">
    <property type="protein sequence ID" value="GMF36046.1"/>
    <property type="molecule type" value="Genomic_DNA"/>
</dbReference>
<dbReference type="Gene3D" id="3.30.420.10">
    <property type="entry name" value="Ribonuclease H-like superfamily/Ribonuclease H"/>
    <property type="match status" value="1"/>
</dbReference>
<evidence type="ECO:0000313" key="4">
    <source>
        <dbReference type="Proteomes" id="UP001165083"/>
    </source>
</evidence>
<dbReference type="OrthoDB" id="47557at2759"/>
<dbReference type="SUPFAM" id="SSF53098">
    <property type="entry name" value="Ribonuclease H-like"/>
    <property type="match status" value="1"/>
</dbReference>
<dbReference type="GO" id="GO:0008408">
    <property type="term" value="F:3'-5' exonuclease activity"/>
    <property type="evidence" value="ECO:0007669"/>
    <property type="project" value="InterPro"/>
</dbReference>
<dbReference type="Pfam" id="PF01612">
    <property type="entry name" value="DNA_pol_A_exo1"/>
    <property type="match status" value="1"/>
</dbReference>
<keyword evidence="4" id="KW-1185">Reference proteome</keyword>
<dbReference type="InterPro" id="IPR052408">
    <property type="entry name" value="Exonuclease_MUT-7-like"/>
</dbReference>
<dbReference type="PANTHER" id="PTHR47765:SF2">
    <property type="entry name" value="EXONUCLEASE MUT-7 HOMOLOG"/>
    <property type="match status" value="1"/>
</dbReference>
<accession>A0A9W6XCD4</accession>
<evidence type="ECO:0000313" key="3">
    <source>
        <dbReference type="EMBL" id="GMF36046.1"/>
    </source>
</evidence>
<evidence type="ECO:0000259" key="2">
    <source>
        <dbReference type="Pfam" id="PF01612"/>
    </source>
</evidence>
<dbReference type="Proteomes" id="UP001165083">
    <property type="component" value="Unassembled WGS sequence"/>
</dbReference>
<feature type="region of interest" description="Disordered" evidence="1">
    <location>
        <begin position="272"/>
        <end position="342"/>
    </location>
</feature>
<comment type="caution">
    <text evidence="3">The sequence shown here is derived from an EMBL/GenBank/DDBJ whole genome shotgun (WGS) entry which is preliminary data.</text>
</comment>
<feature type="compositionally biased region" description="Low complexity" evidence="1">
    <location>
        <begin position="272"/>
        <end position="284"/>
    </location>
</feature>
<protein>
    <submittedName>
        <fullName evidence="3">Unnamed protein product</fullName>
    </submittedName>
</protein>
<evidence type="ECO:0000256" key="1">
    <source>
        <dbReference type="SAM" id="MobiDB-lite"/>
    </source>
</evidence>
<name>A0A9W6XCD4_9STRA</name>
<feature type="compositionally biased region" description="Basic residues" evidence="1">
    <location>
        <begin position="285"/>
        <end position="302"/>
    </location>
</feature>
<gene>
    <name evidence="3" type="ORF">Plil01_001527400</name>
</gene>